<comment type="subunit">
    <text evidence="2 8">Tetramer of two alpha and two beta chains.</text>
</comment>
<evidence type="ECO:0000256" key="6">
    <source>
        <dbReference type="ARBA" id="ARBA00023239"/>
    </source>
</evidence>
<dbReference type="Proteomes" id="UP000292564">
    <property type="component" value="Unassembled WGS sequence"/>
</dbReference>
<keyword evidence="4 8" id="KW-0822">Tryptophan biosynthesis</keyword>
<keyword evidence="11" id="KW-1185">Reference proteome</keyword>
<dbReference type="InterPro" id="IPR013785">
    <property type="entry name" value="Aldolase_TIM"/>
</dbReference>
<dbReference type="HAMAP" id="MF_00131">
    <property type="entry name" value="Trp_synth_alpha"/>
    <property type="match status" value="1"/>
</dbReference>
<evidence type="ECO:0000256" key="5">
    <source>
        <dbReference type="ARBA" id="ARBA00023141"/>
    </source>
</evidence>
<dbReference type="NCBIfam" id="TIGR00262">
    <property type="entry name" value="trpA"/>
    <property type="match status" value="1"/>
</dbReference>
<sequence length="314" mass="32056">MPGALETTTRAASETAMPGALETTTRAASETAMPGALETTTRAASETATPGALETAMRGAGRPRLVPYVTGGITADWTRYLLACQAGGADAVELGLPFSDPMLDGVTIQRASDQALARGATVEKILTDLTSVRDQLTVPVVVMTYANLVVHAGATAFCRRLAAAGVTGLIVPDLPVDELGELEPAAARSGIDLVLLVAPSTPAARIRQICARSRGFVYAVSTMGPTGERDTLDGRAVVLAANARDAGGPPVLIGFGVSTPAQAARAAGAADGVVVASALVREVLDGATPERLRQVVAGFRAALDATRLRGTTSR</sequence>
<feature type="active site" description="Proton acceptor" evidence="8">
    <location>
        <position position="93"/>
    </location>
</feature>
<dbReference type="CDD" id="cd04724">
    <property type="entry name" value="Tryptophan_synthase_alpha"/>
    <property type="match status" value="1"/>
</dbReference>
<dbReference type="GO" id="GO:0005829">
    <property type="term" value="C:cytosol"/>
    <property type="evidence" value="ECO:0007669"/>
    <property type="project" value="TreeGrafter"/>
</dbReference>
<comment type="similarity">
    <text evidence="8 9">Belongs to the TrpA family.</text>
</comment>
<evidence type="ECO:0000256" key="4">
    <source>
        <dbReference type="ARBA" id="ARBA00022822"/>
    </source>
</evidence>
<evidence type="ECO:0000313" key="10">
    <source>
        <dbReference type="EMBL" id="RZU50797.1"/>
    </source>
</evidence>
<dbReference type="Pfam" id="PF00290">
    <property type="entry name" value="Trp_syntA"/>
    <property type="match status" value="1"/>
</dbReference>
<dbReference type="PANTHER" id="PTHR43406">
    <property type="entry name" value="TRYPTOPHAN SYNTHASE, ALPHA CHAIN"/>
    <property type="match status" value="1"/>
</dbReference>
<comment type="pathway">
    <text evidence="1 8">Amino-acid biosynthesis; L-tryptophan biosynthesis; L-tryptophan from chorismate: step 5/5.</text>
</comment>
<comment type="catalytic activity">
    <reaction evidence="7 8">
        <text>(1S,2R)-1-C-(indol-3-yl)glycerol 3-phosphate + L-serine = D-glyceraldehyde 3-phosphate + L-tryptophan + H2O</text>
        <dbReference type="Rhea" id="RHEA:10532"/>
        <dbReference type="ChEBI" id="CHEBI:15377"/>
        <dbReference type="ChEBI" id="CHEBI:33384"/>
        <dbReference type="ChEBI" id="CHEBI:57912"/>
        <dbReference type="ChEBI" id="CHEBI:58866"/>
        <dbReference type="ChEBI" id="CHEBI:59776"/>
        <dbReference type="EC" id="4.2.1.20"/>
    </reaction>
</comment>
<dbReference type="EC" id="4.2.1.20" evidence="8"/>
<name>A0A4Q7ZIW4_9ACTN</name>
<dbReference type="SUPFAM" id="SSF51366">
    <property type="entry name" value="Ribulose-phoshate binding barrel"/>
    <property type="match status" value="1"/>
</dbReference>
<comment type="caution">
    <text evidence="10">The sequence shown here is derived from an EMBL/GenBank/DDBJ whole genome shotgun (WGS) entry which is preliminary data.</text>
</comment>
<keyword evidence="5 8" id="KW-0057">Aromatic amino acid biosynthesis</keyword>
<accession>A0A4Q7ZIW4</accession>
<reference evidence="10 11" key="1">
    <citation type="submission" date="2019-02" db="EMBL/GenBank/DDBJ databases">
        <title>Sequencing the genomes of 1000 actinobacteria strains.</title>
        <authorList>
            <person name="Klenk H.-P."/>
        </authorList>
    </citation>
    <scope>NUCLEOTIDE SEQUENCE [LARGE SCALE GENOMIC DNA]</scope>
    <source>
        <strain evidence="10 11">DSM 45162</strain>
    </source>
</reference>
<keyword evidence="6 8" id="KW-0456">Lyase</keyword>
<evidence type="ECO:0000256" key="9">
    <source>
        <dbReference type="RuleBase" id="RU003662"/>
    </source>
</evidence>
<dbReference type="PROSITE" id="PS00167">
    <property type="entry name" value="TRP_SYNTHASE_ALPHA"/>
    <property type="match status" value="1"/>
</dbReference>
<dbReference type="InterPro" id="IPR011060">
    <property type="entry name" value="RibuloseP-bd_barrel"/>
</dbReference>
<dbReference type="PANTHER" id="PTHR43406:SF1">
    <property type="entry name" value="TRYPTOPHAN SYNTHASE ALPHA CHAIN, CHLOROPLASTIC"/>
    <property type="match status" value="1"/>
</dbReference>
<proteinExistence type="inferred from homology"/>
<dbReference type="InterPro" id="IPR018204">
    <property type="entry name" value="Trp_synthase_alpha_AS"/>
</dbReference>
<evidence type="ECO:0000256" key="8">
    <source>
        <dbReference type="HAMAP-Rule" id="MF_00131"/>
    </source>
</evidence>
<dbReference type="AlphaFoldDB" id="A0A4Q7ZIW4"/>
<evidence type="ECO:0000256" key="7">
    <source>
        <dbReference type="ARBA" id="ARBA00049047"/>
    </source>
</evidence>
<protein>
    <recommendedName>
        <fullName evidence="8">Tryptophan synthase alpha chain</fullName>
        <ecNumber evidence="8">4.2.1.20</ecNumber>
    </recommendedName>
</protein>
<dbReference type="GO" id="GO:0004834">
    <property type="term" value="F:tryptophan synthase activity"/>
    <property type="evidence" value="ECO:0007669"/>
    <property type="project" value="UniProtKB-UniRule"/>
</dbReference>
<dbReference type="UniPathway" id="UPA00035">
    <property type="reaction ID" value="UER00044"/>
</dbReference>
<comment type="function">
    <text evidence="8">The alpha subunit is responsible for the aldol cleavage of indoleglycerol phosphate to indole and glyceraldehyde 3-phosphate.</text>
</comment>
<feature type="active site" description="Proton acceptor" evidence="8">
    <location>
        <position position="104"/>
    </location>
</feature>
<evidence type="ECO:0000256" key="1">
    <source>
        <dbReference type="ARBA" id="ARBA00004733"/>
    </source>
</evidence>
<dbReference type="InterPro" id="IPR002028">
    <property type="entry name" value="Trp_synthase_suA"/>
</dbReference>
<dbReference type="Gene3D" id="3.20.20.70">
    <property type="entry name" value="Aldolase class I"/>
    <property type="match status" value="1"/>
</dbReference>
<gene>
    <name evidence="8" type="primary">trpA</name>
    <name evidence="10" type="ORF">EV385_2581</name>
</gene>
<evidence type="ECO:0000313" key="11">
    <source>
        <dbReference type="Proteomes" id="UP000292564"/>
    </source>
</evidence>
<organism evidence="10 11">
    <name type="scientific">Krasilnikovia cinnamomea</name>
    <dbReference type="NCBI Taxonomy" id="349313"/>
    <lineage>
        <taxon>Bacteria</taxon>
        <taxon>Bacillati</taxon>
        <taxon>Actinomycetota</taxon>
        <taxon>Actinomycetes</taxon>
        <taxon>Micromonosporales</taxon>
        <taxon>Micromonosporaceae</taxon>
        <taxon>Krasilnikovia</taxon>
    </lineage>
</organism>
<evidence type="ECO:0000256" key="3">
    <source>
        <dbReference type="ARBA" id="ARBA00022605"/>
    </source>
</evidence>
<evidence type="ECO:0000256" key="2">
    <source>
        <dbReference type="ARBA" id="ARBA00011270"/>
    </source>
</evidence>
<dbReference type="EMBL" id="SHKY01000001">
    <property type="protein sequence ID" value="RZU50797.1"/>
    <property type="molecule type" value="Genomic_DNA"/>
</dbReference>
<keyword evidence="3 8" id="KW-0028">Amino-acid biosynthesis</keyword>